<evidence type="ECO:0000256" key="1">
    <source>
        <dbReference type="SAM" id="MobiDB-lite"/>
    </source>
</evidence>
<feature type="compositionally biased region" description="Basic residues" evidence="1">
    <location>
        <begin position="70"/>
        <end position="81"/>
    </location>
</feature>
<evidence type="ECO:0000313" key="2">
    <source>
        <dbReference type="EMBL" id="GMT14178.1"/>
    </source>
</evidence>
<feature type="compositionally biased region" description="Polar residues" evidence="1">
    <location>
        <begin position="1"/>
        <end position="10"/>
    </location>
</feature>
<proteinExistence type="predicted"/>
<accession>A0AAV5V4W5</accession>
<dbReference type="AlphaFoldDB" id="A0AAV5V4W5"/>
<gene>
    <name evidence="2" type="ORF">PFISCL1PPCAC_5475</name>
</gene>
<dbReference type="EMBL" id="BTSY01000002">
    <property type="protein sequence ID" value="GMT14178.1"/>
    <property type="molecule type" value="Genomic_DNA"/>
</dbReference>
<feature type="compositionally biased region" description="Low complexity" evidence="1">
    <location>
        <begin position="32"/>
        <end position="44"/>
    </location>
</feature>
<feature type="non-terminal residue" evidence="2">
    <location>
        <position position="1"/>
    </location>
</feature>
<feature type="region of interest" description="Disordered" evidence="1">
    <location>
        <begin position="1"/>
        <end position="106"/>
    </location>
</feature>
<feature type="non-terminal residue" evidence="2">
    <location>
        <position position="143"/>
    </location>
</feature>
<organism evidence="2 3">
    <name type="scientific">Pristionchus fissidentatus</name>
    <dbReference type="NCBI Taxonomy" id="1538716"/>
    <lineage>
        <taxon>Eukaryota</taxon>
        <taxon>Metazoa</taxon>
        <taxon>Ecdysozoa</taxon>
        <taxon>Nematoda</taxon>
        <taxon>Chromadorea</taxon>
        <taxon>Rhabditida</taxon>
        <taxon>Rhabditina</taxon>
        <taxon>Diplogasteromorpha</taxon>
        <taxon>Diplogasteroidea</taxon>
        <taxon>Neodiplogasteridae</taxon>
        <taxon>Pristionchus</taxon>
    </lineage>
</organism>
<comment type="caution">
    <text evidence="2">The sequence shown here is derived from an EMBL/GenBank/DDBJ whole genome shotgun (WGS) entry which is preliminary data.</text>
</comment>
<protein>
    <submittedName>
        <fullName evidence="2">Uncharacterized protein</fullName>
    </submittedName>
</protein>
<reference evidence="2" key="1">
    <citation type="submission" date="2023-10" db="EMBL/GenBank/DDBJ databases">
        <title>Genome assembly of Pristionchus species.</title>
        <authorList>
            <person name="Yoshida K."/>
            <person name="Sommer R.J."/>
        </authorList>
    </citation>
    <scope>NUCLEOTIDE SEQUENCE</scope>
    <source>
        <strain evidence="2">RS5133</strain>
    </source>
</reference>
<dbReference type="Proteomes" id="UP001432322">
    <property type="component" value="Unassembled WGS sequence"/>
</dbReference>
<name>A0AAV5V4W5_9BILA</name>
<keyword evidence="3" id="KW-1185">Reference proteome</keyword>
<sequence length="143" mass="16361">LSTRSTSLRMTPTRKYKKIQSSAPARRQLPLPSEDQAASSASQEEASHPPSEDQPNEFDDNELFGQGRNCAKRLREKKSKKVPVTNDVKPVVEPKRRRVNQSHLSDNAESRRAFFDSFCTVRTILATWALCLWSKWSTEEQKN</sequence>
<evidence type="ECO:0000313" key="3">
    <source>
        <dbReference type="Proteomes" id="UP001432322"/>
    </source>
</evidence>